<name>A0A182WWL6_ANOQN</name>
<dbReference type="FunFam" id="1.10.510.10:FF:000176">
    <property type="entry name" value="Muscle, skeletal receptor tyrosine protein kinase"/>
    <property type="match status" value="1"/>
</dbReference>
<feature type="coiled-coil region" evidence="24">
    <location>
        <begin position="529"/>
        <end position="556"/>
    </location>
</feature>
<evidence type="ECO:0000256" key="10">
    <source>
        <dbReference type="ARBA" id="ARBA00022729"/>
    </source>
</evidence>
<dbReference type="InterPro" id="IPR011009">
    <property type="entry name" value="Kinase-like_dom_sf"/>
</dbReference>
<dbReference type="PRINTS" id="PR00380">
    <property type="entry name" value="KINESINHEAVY"/>
</dbReference>
<feature type="domain" description="FZ" evidence="27">
    <location>
        <begin position="710"/>
        <end position="851"/>
    </location>
</feature>
<evidence type="ECO:0000256" key="21">
    <source>
        <dbReference type="PROSITE-ProRule" id="PRU00121"/>
    </source>
</evidence>
<comment type="similarity">
    <text evidence="22">Belongs to the TRAFAC class myosin-kinesin ATPase superfamily. Kinesin family.</text>
</comment>
<keyword evidence="4" id="KW-0217">Developmental protein</keyword>
<feature type="domain" description="Kringle" evidence="29">
    <location>
        <begin position="864"/>
        <end position="943"/>
    </location>
</feature>
<keyword evidence="5" id="KW-1003">Cell membrane</keyword>
<dbReference type="GO" id="GO:0005886">
    <property type="term" value="C:plasma membrane"/>
    <property type="evidence" value="ECO:0007669"/>
    <property type="project" value="UniProtKB-SubCell"/>
</dbReference>
<dbReference type="PROSITE" id="PS50038">
    <property type="entry name" value="FZ"/>
    <property type="match status" value="1"/>
</dbReference>
<evidence type="ECO:0000256" key="9">
    <source>
        <dbReference type="ARBA" id="ARBA00022692"/>
    </source>
</evidence>
<dbReference type="PANTHER" id="PTHR24416">
    <property type="entry name" value="TYROSINE-PROTEIN KINASE RECEPTOR"/>
    <property type="match status" value="1"/>
</dbReference>
<dbReference type="InterPro" id="IPR036790">
    <property type="entry name" value="Frizzled_dom_sf"/>
</dbReference>
<dbReference type="InterPro" id="IPR008266">
    <property type="entry name" value="Tyr_kinase_AS"/>
</dbReference>
<dbReference type="Gene3D" id="3.30.200.20">
    <property type="entry name" value="Phosphorylase Kinase, domain 1"/>
    <property type="match status" value="1"/>
</dbReference>
<protein>
    <recommendedName>
        <fullName evidence="3">receptor protein-tyrosine kinase</fullName>
        <ecNumber evidence="3">2.7.10.1</ecNumber>
    </recommendedName>
</protein>
<feature type="domain" description="Kinesin motor" evidence="28">
    <location>
        <begin position="99"/>
        <end position="488"/>
    </location>
</feature>
<dbReference type="Pfam" id="PF00051">
    <property type="entry name" value="Kringle"/>
    <property type="match status" value="1"/>
</dbReference>
<comment type="caution">
    <text evidence="21">Lacks conserved residue(s) required for the propagation of feature annotation.</text>
</comment>
<dbReference type="GO" id="GO:0007018">
    <property type="term" value="P:microtubule-based movement"/>
    <property type="evidence" value="ECO:0007669"/>
    <property type="project" value="InterPro"/>
</dbReference>
<dbReference type="EC" id="2.7.10.1" evidence="3"/>
<evidence type="ECO:0000259" key="26">
    <source>
        <dbReference type="PROSITE" id="PS50011"/>
    </source>
</evidence>
<evidence type="ECO:0000256" key="6">
    <source>
        <dbReference type="ARBA" id="ARBA00022553"/>
    </source>
</evidence>
<evidence type="ECO:0000256" key="11">
    <source>
        <dbReference type="ARBA" id="ARBA00022741"/>
    </source>
</evidence>
<evidence type="ECO:0000313" key="30">
    <source>
        <dbReference type="EnsemblMetazoa" id="AQUA001924-PA"/>
    </source>
</evidence>
<sequence>MRSEIAHKPSEVQCVYVFGEMKRAQPSFLNAIESSVDRRRRPRPISRVRLETLLADDRQSCVSLPQGSSRMPSTSELEELAEDQYEEDGANLETREEETVKVCLRLRPCTKTGGRMAFKIKDNVLIARCPGESQSTASQKHYTFSNVFEENVSQAEVYDCCIRPTIRPTLGEPGATFLTYGTSGSGKTYTLLGNETNPGIVPRSIEQIYEELYDNISTEPSLKMECMKPIPLSDESVLDELRKLRLIKSRLQGGEESRTVISDTIQQQHQFEPLDMGDKRVFIWISFVEIYNENVYDLLNVEGDYGKRKAMKVLSNDGNAYIKGLSTLYAGTKEDAYALLQYGLQSATYGATDVNSNSSRSHSIFTVTVITHSMATQRICQSVYKFCDLAGSERLKKTGTMGDRLKEAQKINTSLLVLGRCLETVHKNQKTKKLHELVPVRDSKLTMIIQSALLGKEPMTMIVNVYPTEEFYDENLNVLNFSSIAKQIVISKQPKIMKAPHSTRYSFFLSQAISSPSAKVDTHRLLMEYESLKLENDRLVAEAEQKSAEIVCLQKKLAIQEFQLRNELTDNFQQHFAKMEESYETRIRSAKELVVLPYKHQLASLEKKLKSKEQIIMEMEDEQDDYEKKLKAYEEELSKYRLQQSRVRRLSVRTQWVALLSSVAYVAVGTVLLASLTTPSPVGAVSTSAAALRHGGGTKDTFGWDDAGDEEEGYCAPYNGKVCKRFINSRQVWYSREDGTGGWENEKITTALFEDLINDLPPSCRPAAEKLLCAYAFPQCVIKDGATIRLPLCYEDCVATYLQFCYNDWALIEEKKERGDVIKSRGHFRLPNCEDLPRYNKTAKPPVCSHVGLTELVTEEVTYDCRMGNGRFYLGTVNVTSTGIPCQKWDSQEPHSHHKPPLVFAELQDAENYCRNAGGEEPTPWCYTTDKTVRWQACDIPLCPNSTDASDIRGKIDMTMESVFTPSMIFLLSGIGFVAIVLLHLMVLLCYRVSRHRRNRRQSGAAGYNPTATAQDGQGIDINKLPSNVNYHRTGAQLNPKLEKLEFPRNNIIYIKDLGQGAFGRVFQAKAPGLVAGEDFTLVAVKMLKDEASQDLQVDFEREACLLAEFDHPNIVKLLGVCAIGRPMCLLFEFMARGDLNEFLRQCSPFAQQNRADSISTELSHGDLLNIAHQIASGMVYLSERKFVHRDLATRNCLIDDHMVVKIADFGLSHKIYLQDYYKGDENDAIPIRWMPLESILYNKYTIESDVWAYGVCLWEIFSFAMQPYYGMTHEEVVKFVKEGNMLGCPENTPLTVYDLMRKCWSRKPNDRPSFHVIYQKLQQIRADFDGKMLM</sequence>
<evidence type="ECO:0000256" key="1">
    <source>
        <dbReference type="ARBA" id="ARBA00004251"/>
    </source>
</evidence>
<feature type="coiled-coil region" evidence="24">
    <location>
        <begin position="602"/>
        <end position="650"/>
    </location>
</feature>
<comment type="catalytic activity">
    <reaction evidence="20">
        <text>L-tyrosyl-[protein] + ATP = O-phospho-L-tyrosyl-[protein] + ADP + H(+)</text>
        <dbReference type="Rhea" id="RHEA:10596"/>
        <dbReference type="Rhea" id="RHEA-COMP:10136"/>
        <dbReference type="Rhea" id="RHEA-COMP:20101"/>
        <dbReference type="ChEBI" id="CHEBI:15378"/>
        <dbReference type="ChEBI" id="CHEBI:30616"/>
        <dbReference type="ChEBI" id="CHEBI:46858"/>
        <dbReference type="ChEBI" id="CHEBI:61978"/>
        <dbReference type="ChEBI" id="CHEBI:456216"/>
        <dbReference type="EC" id="2.7.10.1"/>
    </reaction>
</comment>
<feature type="domain" description="Protein kinase" evidence="26">
    <location>
        <begin position="1052"/>
        <end position="1325"/>
    </location>
</feature>
<evidence type="ECO:0000256" key="3">
    <source>
        <dbReference type="ARBA" id="ARBA00011902"/>
    </source>
</evidence>
<keyword evidence="12" id="KW-0418">Kinase</keyword>
<dbReference type="SUPFAM" id="SSF56112">
    <property type="entry name" value="Protein kinase-like (PK-like)"/>
    <property type="match status" value="1"/>
</dbReference>
<accession>A0A182WWL6</accession>
<dbReference type="SMART" id="SM00219">
    <property type="entry name" value="TyrKc"/>
    <property type="match status" value="1"/>
</dbReference>
<evidence type="ECO:0000256" key="8">
    <source>
        <dbReference type="ARBA" id="ARBA00022679"/>
    </source>
</evidence>
<dbReference type="VEuPathDB" id="VectorBase:AQUA017885"/>
<keyword evidence="22" id="KW-0505">Motor protein</keyword>
<feature type="binding site" evidence="22">
    <location>
        <begin position="181"/>
        <end position="188"/>
    </location>
    <ligand>
        <name>ATP</name>
        <dbReference type="ChEBI" id="CHEBI:30616"/>
    </ligand>
</feature>
<dbReference type="InterPro" id="IPR019821">
    <property type="entry name" value="Kinesin_motor_CS"/>
</dbReference>
<evidence type="ECO:0000313" key="31">
    <source>
        <dbReference type="Proteomes" id="UP000076407"/>
    </source>
</evidence>
<organism evidence="30 31">
    <name type="scientific">Anopheles quadriannulatus</name>
    <name type="common">Mosquito</name>
    <dbReference type="NCBI Taxonomy" id="34691"/>
    <lineage>
        <taxon>Eukaryota</taxon>
        <taxon>Metazoa</taxon>
        <taxon>Ecdysozoa</taxon>
        <taxon>Arthropoda</taxon>
        <taxon>Hexapoda</taxon>
        <taxon>Insecta</taxon>
        <taxon>Pterygota</taxon>
        <taxon>Neoptera</taxon>
        <taxon>Endopterygota</taxon>
        <taxon>Diptera</taxon>
        <taxon>Nematocera</taxon>
        <taxon>Culicoidea</taxon>
        <taxon>Culicidae</taxon>
        <taxon>Anophelinae</taxon>
        <taxon>Anopheles</taxon>
    </lineage>
</organism>
<evidence type="ECO:0000256" key="24">
    <source>
        <dbReference type="SAM" id="Coils"/>
    </source>
</evidence>
<dbReference type="InterPro" id="IPR017441">
    <property type="entry name" value="Protein_kinase_ATP_BS"/>
</dbReference>
<dbReference type="GO" id="GO:0003777">
    <property type="term" value="F:microtubule motor activity"/>
    <property type="evidence" value="ECO:0007669"/>
    <property type="project" value="InterPro"/>
</dbReference>
<dbReference type="PROSITE" id="PS50011">
    <property type="entry name" value="PROTEIN_KINASE_DOM"/>
    <property type="match status" value="1"/>
</dbReference>
<dbReference type="InterPro" id="IPR013806">
    <property type="entry name" value="Kringle-like"/>
</dbReference>
<proteinExistence type="inferred from homology"/>
<dbReference type="SUPFAM" id="SSF57440">
    <property type="entry name" value="Kringle-like"/>
    <property type="match status" value="1"/>
</dbReference>
<evidence type="ECO:0000256" key="7">
    <source>
        <dbReference type="ARBA" id="ARBA00022572"/>
    </source>
</evidence>
<dbReference type="FunFam" id="2.40.20.10:FF:000018">
    <property type="entry name" value="Muscle, skeletal receptor tyrosine protein kinase"/>
    <property type="match status" value="1"/>
</dbReference>
<dbReference type="PRINTS" id="PR00018">
    <property type="entry name" value="KRINGLE"/>
</dbReference>
<comment type="subcellular location">
    <subcellularLocation>
        <location evidence="1">Cell membrane</location>
        <topology evidence="1">Single-pass type I membrane protein</topology>
    </subcellularLocation>
</comment>
<dbReference type="FunFam" id="1.10.2000.10:FF:000009">
    <property type="entry name" value="Muscle, skeletal, receptor tyrosine kinase"/>
    <property type="match status" value="1"/>
</dbReference>
<feature type="binding site" evidence="23">
    <location>
        <position position="1086"/>
    </location>
    <ligand>
        <name>ATP</name>
        <dbReference type="ChEBI" id="CHEBI:30616"/>
    </ligand>
</feature>
<dbReference type="Gene3D" id="2.40.20.10">
    <property type="entry name" value="Plasminogen Kringle 4"/>
    <property type="match status" value="1"/>
</dbReference>
<dbReference type="SUPFAM" id="SSF52540">
    <property type="entry name" value="P-loop containing nucleoside triphosphate hydrolases"/>
    <property type="match status" value="1"/>
</dbReference>
<dbReference type="PROSITE" id="PS00107">
    <property type="entry name" value="PROTEIN_KINASE_ATP"/>
    <property type="match status" value="1"/>
</dbReference>
<dbReference type="Gene3D" id="1.10.510.10">
    <property type="entry name" value="Transferase(Phosphotransferase) domain 1"/>
    <property type="match status" value="1"/>
</dbReference>
<keyword evidence="9 25" id="KW-0812">Transmembrane</keyword>
<keyword evidence="8" id="KW-0808">Transferase</keyword>
<evidence type="ECO:0000256" key="14">
    <source>
        <dbReference type="ARBA" id="ARBA00022989"/>
    </source>
</evidence>
<feature type="transmembrane region" description="Helical" evidence="25">
    <location>
        <begin position="968"/>
        <end position="991"/>
    </location>
</feature>
<dbReference type="InterPro" id="IPR027417">
    <property type="entry name" value="P-loop_NTPase"/>
</dbReference>
<keyword evidence="24" id="KW-0175">Coiled coil</keyword>
<evidence type="ECO:0000256" key="4">
    <source>
        <dbReference type="ARBA" id="ARBA00022473"/>
    </source>
</evidence>
<dbReference type="SMART" id="SM00130">
    <property type="entry name" value="KR"/>
    <property type="match status" value="1"/>
</dbReference>
<dbReference type="Pfam" id="PF07714">
    <property type="entry name" value="PK_Tyr_Ser-Thr"/>
    <property type="match status" value="1"/>
</dbReference>
<evidence type="ECO:0000256" key="5">
    <source>
        <dbReference type="ARBA" id="ARBA00022475"/>
    </source>
</evidence>
<evidence type="ECO:0000256" key="17">
    <source>
        <dbReference type="ARBA" id="ARBA00023157"/>
    </source>
</evidence>
<dbReference type="GO" id="GO:0007169">
    <property type="term" value="P:cell surface receptor protein tyrosine kinase signaling pathway"/>
    <property type="evidence" value="ECO:0007669"/>
    <property type="project" value="TreeGrafter"/>
</dbReference>
<dbReference type="PROSITE" id="PS00411">
    <property type="entry name" value="KINESIN_MOTOR_1"/>
    <property type="match status" value="1"/>
</dbReference>
<dbReference type="InterPro" id="IPR020635">
    <property type="entry name" value="Tyr_kinase_cat_dom"/>
</dbReference>
<evidence type="ECO:0000256" key="20">
    <source>
        <dbReference type="ARBA" id="ARBA00051243"/>
    </source>
</evidence>
<keyword evidence="7 21" id="KW-0420">Kringle</keyword>
<keyword evidence="31" id="KW-1185">Reference proteome</keyword>
<dbReference type="PANTHER" id="PTHR24416:SF317">
    <property type="entry name" value="MUSCLE, SKELETAL RECEPTOR TYROSINE-PROTEIN KINASE"/>
    <property type="match status" value="1"/>
</dbReference>
<evidence type="ECO:0000256" key="25">
    <source>
        <dbReference type="SAM" id="Phobius"/>
    </source>
</evidence>
<evidence type="ECO:0000256" key="19">
    <source>
        <dbReference type="ARBA" id="ARBA00023180"/>
    </source>
</evidence>
<dbReference type="PROSITE" id="PS00021">
    <property type="entry name" value="KRINGLE_1"/>
    <property type="match status" value="1"/>
</dbReference>
<dbReference type="InterPro" id="IPR001245">
    <property type="entry name" value="Ser-Thr/Tyr_kinase_cat_dom"/>
</dbReference>
<dbReference type="Gene3D" id="1.10.2000.10">
    <property type="entry name" value="Frizzled cysteine-rich domain"/>
    <property type="match status" value="1"/>
</dbReference>
<keyword evidence="15 25" id="KW-0472">Membrane</keyword>
<dbReference type="InterPro" id="IPR018056">
    <property type="entry name" value="Kringle_CS"/>
</dbReference>
<dbReference type="GO" id="GO:0043235">
    <property type="term" value="C:receptor complex"/>
    <property type="evidence" value="ECO:0007669"/>
    <property type="project" value="TreeGrafter"/>
</dbReference>
<dbReference type="InterPro" id="IPR000719">
    <property type="entry name" value="Prot_kinase_dom"/>
</dbReference>
<evidence type="ECO:0000256" key="16">
    <source>
        <dbReference type="ARBA" id="ARBA00023137"/>
    </source>
</evidence>
<dbReference type="InterPro" id="IPR050122">
    <property type="entry name" value="RTK"/>
</dbReference>
<keyword evidence="19" id="KW-0325">Glycoprotein</keyword>
<dbReference type="VEuPathDB" id="VectorBase:AQUA017886"/>
<evidence type="ECO:0000256" key="13">
    <source>
        <dbReference type="ARBA" id="ARBA00022840"/>
    </source>
</evidence>
<evidence type="ECO:0000259" key="29">
    <source>
        <dbReference type="PROSITE" id="PS50070"/>
    </source>
</evidence>
<evidence type="ECO:0000256" key="2">
    <source>
        <dbReference type="ARBA" id="ARBA00008171"/>
    </source>
</evidence>
<keyword evidence="13 22" id="KW-0067">ATP-binding</keyword>
<evidence type="ECO:0000259" key="28">
    <source>
        <dbReference type="PROSITE" id="PS50067"/>
    </source>
</evidence>
<dbReference type="PROSITE" id="PS50067">
    <property type="entry name" value="KINESIN_MOTOR_2"/>
    <property type="match status" value="1"/>
</dbReference>
<dbReference type="FunFam" id="3.30.200.20:FF:000159">
    <property type="entry name" value="muscle, skeletal receptor tyrosine-protein kinase"/>
    <property type="match status" value="1"/>
</dbReference>
<comment type="similarity">
    <text evidence="2">Belongs to the protein kinase superfamily. TKL Ser/Thr protein kinase family. ROCO subfamily.</text>
</comment>
<dbReference type="InterPro" id="IPR038178">
    <property type="entry name" value="Kringle_sf"/>
</dbReference>
<evidence type="ECO:0000259" key="27">
    <source>
        <dbReference type="PROSITE" id="PS50038"/>
    </source>
</evidence>
<dbReference type="Pfam" id="PF00225">
    <property type="entry name" value="Kinesin"/>
    <property type="match status" value="1"/>
</dbReference>
<evidence type="ECO:0000256" key="23">
    <source>
        <dbReference type="PROSITE-ProRule" id="PRU10141"/>
    </source>
</evidence>
<dbReference type="GO" id="GO:0004714">
    <property type="term" value="F:transmembrane receptor protein tyrosine kinase activity"/>
    <property type="evidence" value="ECO:0007669"/>
    <property type="project" value="UniProtKB-EC"/>
</dbReference>
<dbReference type="Proteomes" id="UP000076407">
    <property type="component" value="Unassembled WGS sequence"/>
</dbReference>
<dbReference type="InterPro" id="IPR036961">
    <property type="entry name" value="Kinesin_motor_dom_sf"/>
</dbReference>
<dbReference type="PRINTS" id="PR00109">
    <property type="entry name" value="TYRKINASE"/>
</dbReference>
<dbReference type="CDD" id="cd00108">
    <property type="entry name" value="KR"/>
    <property type="match status" value="1"/>
</dbReference>
<dbReference type="InterPro" id="IPR020067">
    <property type="entry name" value="Frizzled_dom"/>
</dbReference>
<keyword evidence="10" id="KW-0732">Signal</keyword>
<dbReference type="GO" id="GO:0017147">
    <property type="term" value="F:Wnt-protein binding"/>
    <property type="evidence" value="ECO:0007669"/>
    <property type="project" value="TreeGrafter"/>
</dbReference>
<dbReference type="Pfam" id="PF01392">
    <property type="entry name" value="Fz"/>
    <property type="match status" value="1"/>
</dbReference>
<keyword evidence="18" id="KW-0675">Receptor</keyword>
<keyword evidence="14 25" id="KW-1133">Transmembrane helix</keyword>
<dbReference type="GO" id="GO:0005524">
    <property type="term" value="F:ATP binding"/>
    <property type="evidence" value="ECO:0007669"/>
    <property type="project" value="UniProtKB-UniRule"/>
</dbReference>
<evidence type="ECO:0000256" key="15">
    <source>
        <dbReference type="ARBA" id="ARBA00023136"/>
    </source>
</evidence>
<dbReference type="GO" id="GO:0008017">
    <property type="term" value="F:microtubule binding"/>
    <property type="evidence" value="ECO:0007669"/>
    <property type="project" value="InterPro"/>
</dbReference>
<dbReference type="PROSITE" id="PS50070">
    <property type="entry name" value="KRINGLE_2"/>
    <property type="match status" value="1"/>
</dbReference>
<keyword evidence="17" id="KW-1015">Disulfide bond</keyword>
<dbReference type="InterPro" id="IPR000001">
    <property type="entry name" value="Kringle"/>
</dbReference>
<evidence type="ECO:0000256" key="18">
    <source>
        <dbReference type="ARBA" id="ARBA00023170"/>
    </source>
</evidence>
<evidence type="ECO:0000256" key="12">
    <source>
        <dbReference type="ARBA" id="ARBA00022777"/>
    </source>
</evidence>
<reference evidence="30" key="1">
    <citation type="submission" date="2020-05" db="UniProtKB">
        <authorList>
            <consortium name="EnsemblMetazoa"/>
        </authorList>
    </citation>
    <scope>IDENTIFICATION</scope>
    <source>
        <strain evidence="30">SANGQUA</strain>
    </source>
</reference>
<keyword evidence="6" id="KW-0597">Phosphoprotein</keyword>
<keyword evidence="11 22" id="KW-0547">Nucleotide-binding</keyword>
<dbReference type="Gene3D" id="3.40.850.10">
    <property type="entry name" value="Kinesin motor domain"/>
    <property type="match status" value="1"/>
</dbReference>
<dbReference type="SMART" id="SM00129">
    <property type="entry name" value="KISc"/>
    <property type="match status" value="1"/>
</dbReference>
<dbReference type="InterPro" id="IPR001752">
    <property type="entry name" value="Kinesin_motor_dom"/>
</dbReference>
<dbReference type="EnsemblMetazoa" id="AQUA001924-RA">
    <property type="protein sequence ID" value="AQUA001924-PA"/>
    <property type="gene ID" value="AQUA001924"/>
</dbReference>
<dbReference type="STRING" id="34691.A0A182WWL6"/>
<keyword evidence="16" id="KW-0829">Tyrosine-protein kinase</keyword>
<dbReference type="PROSITE" id="PS00109">
    <property type="entry name" value="PROTEIN_KINASE_TYR"/>
    <property type="match status" value="1"/>
</dbReference>
<evidence type="ECO:0000256" key="22">
    <source>
        <dbReference type="PROSITE-ProRule" id="PRU00283"/>
    </source>
</evidence>